<dbReference type="Gene3D" id="1.25.40.10">
    <property type="entry name" value="Tetratricopeptide repeat domain"/>
    <property type="match status" value="3"/>
</dbReference>
<dbReference type="InterPro" id="IPR011990">
    <property type="entry name" value="TPR-like_helical_dom_sf"/>
</dbReference>
<dbReference type="InterPro" id="IPR027417">
    <property type="entry name" value="P-loop_NTPase"/>
</dbReference>
<dbReference type="SUPFAM" id="SSF46894">
    <property type="entry name" value="C-terminal effector domain of the bipartite response regulators"/>
    <property type="match status" value="1"/>
</dbReference>
<accession>A0A1C4WNG6</accession>
<feature type="domain" description="Bacterial transcriptional activator" evidence="3">
    <location>
        <begin position="87"/>
        <end position="225"/>
    </location>
</feature>
<dbReference type="Pfam" id="PF03704">
    <property type="entry name" value="BTAD"/>
    <property type="match status" value="1"/>
</dbReference>
<dbReference type="InterPro" id="IPR041664">
    <property type="entry name" value="AAA_16"/>
</dbReference>
<dbReference type="Proteomes" id="UP000198242">
    <property type="component" value="Chromosome I"/>
</dbReference>
<dbReference type="Gene3D" id="1.10.10.10">
    <property type="entry name" value="Winged helix-like DNA-binding domain superfamily/Winged helix DNA-binding domain"/>
    <property type="match status" value="1"/>
</dbReference>
<organism evidence="4 5">
    <name type="scientific">Micromonospora viridifaciens</name>
    <dbReference type="NCBI Taxonomy" id="1881"/>
    <lineage>
        <taxon>Bacteria</taxon>
        <taxon>Bacillati</taxon>
        <taxon>Actinomycetota</taxon>
        <taxon>Actinomycetes</taxon>
        <taxon>Micromonosporales</taxon>
        <taxon>Micromonosporaceae</taxon>
        <taxon>Micromonospora</taxon>
    </lineage>
</organism>
<evidence type="ECO:0000256" key="1">
    <source>
        <dbReference type="ARBA" id="ARBA00022741"/>
    </source>
</evidence>
<dbReference type="InterPro" id="IPR005158">
    <property type="entry name" value="BTAD"/>
</dbReference>
<dbReference type="PANTHER" id="PTHR16305:SF28">
    <property type="entry name" value="GUANYLATE CYCLASE DOMAIN-CONTAINING PROTEIN"/>
    <property type="match status" value="1"/>
</dbReference>
<dbReference type="GO" id="GO:0005524">
    <property type="term" value="F:ATP binding"/>
    <property type="evidence" value="ECO:0007669"/>
    <property type="project" value="UniProtKB-KW"/>
</dbReference>
<dbReference type="InterPro" id="IPR019734">
    <property type="entry name" value="TPR_rpt"/>
</dbReference>
<dbReference type="GO" id="GO:0004016">
    <property type="term" value="F:adenylate cyclase activity"/>
    <property type="evidence" value="ECO:0007669"/>
    <property type="project" value="TreeGrafter"/>
</dbReference>
<dbReference type="PANTHER" id="PTHR16305">
    <property type="entry name" value="TESTICULAR SOLUBLE ADENYLYL CYCLASE"/>
    <property type="match status" value="1"/>
</dbReference>
<protein>
    <submittedName>
        <fullName evidence="4">Transcriptional activator domain-containing protein</fullName>
    </submittedName>
</protein>
<reference evidence="5" key="1">
    <citation type="submission" date="2016-06" db="EMBL/GenBank/DDBJ databases">
        <authorList>
            <person name="Varghese N."/>
            <person name="Submissions Spin"/>
        </authorList>
    </citation>
    <scope>NUCLEOTIDE SEQUENCE [LARGE SCALE GENOMIC DNA]</scope>
    <source>
        <strain evidence="5">DSM 43909</strain>
    </source>
</reference>
<keyword evidence="5" id="KW-1185">Reference proteome</keyword>
<dbReference type="EMBL" id="LT607411">
    <property type="protein sequence ID" value="SCE97760.1"/>
    <property type="molecule type" value="Genomic_DNA"/>
</dbReference>
<dbReference type="SUPFAM" id="SSF52540">
    <property type="entry name" value="P-loop containing nucleoside triphosphate hydrolases"/>
    <property type="match status" value="1"/>
</dbReference>
<dbReference type="InterPro" id="IPR036388">
    <property type="entry name" value="WH-like_DNA-bd_sf"/>
</dbReference>
<dbReference type="Gene3D" id="3.40.50.300">
    <property type="entry name" value="P-loop containing nucleotide triphosphate hydrolases"/>
    <property type="match status" value="1"/>
</dbReference>
<dbReference type="InterPro" id="IPR016032">
    <property type="entry name" value="Sig_transdc_resp-reg_C-effctor"/>
</dbReference>
<dbReference type="SMART" id="SM01043">
    <property type="entry name" value="BTAD"/>
    <property type="match status" value="1"/>
</dbReference>
<dbReference type="GO" id="GO:0006355">
    <property type="term" value="P:regulation of DNA-templated transcription"/>
    <property type="evidence" value="ECO:0007669"/>
    <property type="project" value="InterPro"/>
</dbReference>
<evidence type="ECO:0000256" key="2">
    <source>
        <dbReference type="ARBA" id="ARBA00022840"/>
    </source>
</evidence>
<keyword evidence="2" id="KW-0067">ATP-binding</keyword>
<gene>
    <name evidence="4" type="ORF">GA0074695_2621</name>
</gene>
<dbReference type="Pfam" id="PF13191">
    <property type="entry name" value="AAA_16"/>
    <property type="match status" value="1"/>
</dbReference>
<name>A0A1C4WNG6_MICVI</name>
<dbReference type="SUPFAM" id="SSF48452">
    <property type="entry name" value="TPR-like"/>
    <property type="match status" value="3"/>
</dbReference>
<evidence type="ECO:0000313" key="4">
    <source>
        <dbReference type="EMBL" id="SCE97760.1"/>
    </source>
</evidence>
<dbReference type="AlphaFoldDB" id="A0A1C4WNG6"/>
<dbReference type="GO" id="GO:0003677">
    <property type="term" value="F:DNA binding"/>
    <property type="evidence" value="ECO:0007669"/>
    <property type="project" value="InterPro"/>
</dbReference>
<evidence type="ECO:0000313" key="5">
    <source>
        <dbReference type="Proteomes" id="UP000198242"/>
    </source>
</evidence>
<evidence type="ECO:0000259" key="3">
    <source>
        <dbReference type="SMART" id="SM01043"/>
    </source>
</evidence>
<keyword evidence="1" id="KW-0547">Nucleotide-binding</keyword>
<dbReference type="SMART" id="SM00028">
    <property type="entry name" value="TPR"/>
    <property type="match status" value="6"/>
</dbReference>
<dbReference type="Pfam" id="PF17874">
    <property type="entry name" value="TPR_MalT"/>
    <property type="match status" value="1"/>
</dbReference>
<dbReference type="InterPro" id="IPR041617">
    <property type="entry name" value="TPR_MalT"/>
</dbReference>
<dbReference type="GO" id="GO:0005737">
    <property type="term" value="C:cytoplasm"/>
    <property type="evidence" value="ECO:0007669"/>
    <property type="project" value="TreeGrafter"/>
</dbReference>
<proteinExistence type="predicted"/>
<sequence length="996" mass="106090">MAEQWRRTGARTLVKLLAVTPGGRLHRDQVMEALWPDMPYEATLRSLRVTLHAARHALEPELAPRSPSAYLHTEGELICLDRDLALIDAEEATAVAVRGLATGDRAALASALAALSRELLPEDRYASWAEERRRQLVALRGRIVPALAAVLAEAGETDQAVEVLRAELERVPAAEELHLLLARVLLDAGRPRQAVRQYHAARDVLAEELGVPPAAEFQALLREALDALTSPRTGPMDRTAMPLPPVIRHPHDQPLVGRGRPLALLVGHATGGPDVDLRPGGVPLALVAGEAGIGKTRLVAEVAGQAAMAGTQVLWGTCHTAEGQTPYGVFVDALDSYLAACPAVERATIAAEHPGLAAVLTTLGEAPTRAGSPEEEQARFFRSVSALLTDLAAARPLLLVLDDLHAADSASLRLLHHLIRTAQSRRWRFIATVRGDELPAGDPRRLILDTIAEQGLAVEVELLRLSRADCARLVGIPPQRARRIYELSRGNPLFALELATAGEVRGVPDGVRRLVSRRLSQLPDEARSALGALAVGGGGAISFAELEAVAVAGLHPPLGGPAVAAALDTAVTAGFIVERPVTARGRPVTGYAFRHPLVELACAEGVGAASQRQLHRAYAETVLVQRPDAVEAVAFHLSRADDPRAAHWLRRAAERAANLFANDSACAYYADLVARLEPDDPAAAAAARLDWGTVLRRSARYQEAEEVLRAALTSYRQAADPRGVVRAAIALAEVLGRALRPQDGLTELESVRHLLDDRPAAGDEATPYTDRVDLELTVGTMHFGSGQYADALAALTRAEHAARQLEEAATLPQLARIECVRAACLLVTGELGSAPEACERALRLAERCDDISLLARALSIMGELARETGRLDVARDCARRAVAAARRMGDPAVLAIDQSNLAAIELLRGEHRRAAALATSAVRLARSLGRSWALPPTLANLTEILLRTGRTGEARAALADCEQAARNSDDPQVLDRVRVLAAELAAEPAAASAAGG</sequence>